<comment type="subcellular location">
    <subcellularLocation>
        <location evidence="2">Cytoplasmic vesicle membrane</location>
        <topology evidence="2">Single-pass type I membrane protein</topology>
    </subcellularLocation>
    <subcellularLocation>
        <location evidence="3">Golgi apparatus membrane</location>
    </subcellularLocation>
    <subcellularLocation>
        <location evidence="1">Mitochondrion membrane</location>
        <topology evidence="1">Single-pass membrane protein</topology>
    </subcellularLocation>
    <subcellularLocation>
        <location evidence="4">Preautophagosomal structure membrane</location>
        <topology evidence="4">Single-pass type I membrane protein</topology>
    </subcellularLocation>
</comment>
<keyword evidence="12" id="KW-0072">Autophagy</keyword>
<evidence type="ECO:0000256" key="15">
    <source>
        <dbReference type="ARBA" id="ARBA00023136"/>
    </source>
</evidence>
<organism evidence="21 22">
    <name type="scientific">Clytia hemisphaerica</name>
    <dbReference type="NCBI Taxonomy" id="252671"/>
    <lineage>
        <taxon>Eukaryota</taxon>
        <taxon>Metazoa</taxon>
        <taxon>Cnidaria</taxon>
        <taxon>Hydrozoa</taxon>
        <taxon>Hydroidolina</taxon>
        <taxon>Leptothecata</taxon>
        <taxon>Obeliida</taxon>
        <taxon>Clytiidae</taxon>
        <taxon>Clytia</taxon>
    </lineage>
</organism>
<keyword evidence="8 18" id="KW-0812">Transmembrane</keyword>
<proteinExistence type="inferred from homology"/>
<evidence type="ECO:0000256" key="16">
    <source>
        <dbReference type="ARBA" id="ARBA00023157"/>
    </source>
</evidence>
<dbReference type="GO" id="GO:0005802">
    <property type="term" value="C:trans-Golgi network"/>
    <property type="evidence" value="ECO:0007669"/>
    <property type="project" value="TreeGrafter"/>
</dbReference>
<keyword evidence="17" id="KW-0968">Cytoplasmic vesicle</keyword>
<keyword evidence="13" id="KW-0333">Golgi apparatus</keyword>
<dbReference type="Pfam" id="PF09451">
    <property type="entry name" value="ATG27"/>
    <property type="match status" value="1"/>
</dbReference>
<evidence type="ECO:0000259" key="20">
    <source>
        <dbReference type="PROSITE" id="PS51914"/>
    </source>
</evidence>
<dbReference type="InterPro" id="IPR009011">
    <property type="entry name" value="Man6P_isomerase_rcpt-bd_dom_sf"/>
</dbReference>
<evidence type="ECO:0000256" key="4">
    <source>
        <dbReference type="ARBA" id="ARBA00004472"/>
    </source>
</evidence>
<keyword evidence="16" id="KW-1015">Disulfide bond</keyword>
<evidence type="ECO:0000256" key="12">
    <source>
        <dbReference type="ARBA" id="ARBA00023006"/>
    </source>
</evidence>
<dbReference type="InterPro" id="IPR018939">
    <property type="entry name" value="Autophagy-rel_prot_27"/>
</dbReference>
<protein>
    <recommendedName>
        <fullName evidence="6">Autophagy-related protein 27</fullName>
    </recommendedName>
</protein>
<feature type="transmembrane region" description="Helical" evidence="18">
    <location>
        <begin position="183"/>
        <end position="205"/>
    </location>
</feature>
<dbReference type="GeneID" id="136807239"/>
<reference evidence="21" key="1">
    <citation type="submission" date="2021-01" db="UniProtKB">
        <authorList>
            <consortium name="EnsemblMetazoa"/>
        </authorList>
    </citation>
    <scope>IDENTIFICATION</scope>
</reference>
<comment type="similarity">
    <text evidence="5">Belongs to the ATG27 family.</text>
</comment>
<evidence type="ECO:0000256" key="10">
    <source>
        <dbReference type="ARBA" id="ARBA00022927"/>
    </source>
</evidence>
<evidence type="ECO:0000256" key="8">
    <source>
        <dbReference type="ARBA" id="ARBA00022692"/>
    </source>
</evidence>
<evidence type="ECO:0000256" key="2">
    <source>
        <dbReference type="ARBA" id="ARBA00004358"/>
    </source>
</evidence>
<dbReference type="InterPro" id="IPR044865">
    <property type="entry name" value="MRH_dom"/>
</dbReference>
<evidence type="ECO:0000256" key="18">
    <source>
        <dbReference type="SAM" id="Phobius"/>
    </source>
</evidence>
<evidence type="ECO:0000256" key="7">
    <source>
        <dbReference type="ARBA" id="ARBA00022448"/>
    </source>
</evidence>
<evidence type="ECO:0000256" key="14">
    <source>
        <dbReference type="ARBA" id="ARBA00023128"/>
    </source>
</evidence>
<dbReference type="GO" id="GO:0015031">
    <property type="term" value="P:protein transport"/>
    <property type="evidence" value="ECO:0007669"/>
    <property type="project" value="UniProtKB-KW"/>
</dbReference>
<keyword evidence="10" id="KW-0653">Protein transport</keyword>
<dbReference type="GO" id="GO:0006914">
    <property type="term" value="P:autophagy"/>
    <property type="evidence" value="ECO:0007669"/>
    <property type="project" value="UniProtKB-KW"/>
</dbReference>
<sequence length="252" mass="26929">MVMHSITLIIVISVALKFTNGLKCVSNGPCGCTLDDGSKKIDLSPMIKAAGKTPMFPGIVGTEPSYEYDVDLCTQFVCGKAVPSKTNVCLKVQSIVNMAIGKDVAYEYDAESDIITFVYSGVVQSEKVQTRITMHCSTTAPGIGTLANVNNDKDSKLFTTALTSKYACFSDAGGGNSSKGLSIGSILCITILVLLIVYLVAGILINKYVRKVEAGESVVPNHSFWSAFPGYVKDGCSFTVSKIKGNKEYEQI</sequence>
<evidence type="ECO:0000256" key="17">
    <source>
        <dbReference type="ARBA" id="ARBA00023329"/>
    </source>
</evidence>
<evidence type="ECO:0000256" key="19">
    <source>
        <dbReference type="SAM" id="SignalP"/>
    </source>
</evidence>
<evidence type="ECO:0000313" key="22">
    <source>
        <dbReference type="Proteomes" id="UP000594262"/>
    </source>
</evidence>
<keyword evidence="7" id="KW-0813">Transport</keyword>
<evidence type="ECO:0000256" key="5">
    <source>
        <dbReference type="ARBA" id="ARBA00005363"/>
    </source>
</evidence>
<dbReference type="AlphaFoldDB" id="A0A7M5V0D0"/>
<dbReference type="GO" id="GO:0034045">
    <property type="term" value="C:phagophore assembly site membrane"/>
    <property type="evidence" value="ECO:0007669"/>
    <property type="project" value="UniProtKB-SubCell"/>
</dbReference>
<keyword evidence="15 18" id="KW-0472">Membrane</keyword>
<dbReference type="RefSeq" id="XP_066919937.1">
    <property type="nucleotide sequence ID" value="XM_067063836.1"/>
</dbReference>
<keyword evidence="14" id="KW-0496">Mitochondrion</keyword>
<dbReference type="OrthoDB" id="29460at2759"/>
<feature type="signal peptide" evidence="19">
    <location>
        <begin position="1"/>
        <end position="21"/>
    </location>
</feature>
<dbReference type="Proteomes" id="UP000594262">
    <property type="component" value="Unplaced"/>
</dbReference>
<dbReference type="Gene3D" id="2.70.130.10">
    <property type="entry name" value="Mannose-6-phosphate receptor binding domain"/>
    <property type="match status" value="1"/>
</dbReference>
<dbReference type="SUPFAM" id="SSF50911">
    <property type="entry name" value="Mannose 6-phosphate receptor domain"/>
    <property type="match status" value="1"/>
</dbReference>
<evidence type="ECO:0000256" key="6">
    <source>
        <dbReference type="ARBA" id="ARBA00013776"/>
    </source>
</evidence>
<keyword evidence="22" id="KW-1185">Reference proteome</keyword>
<dbReference type="PANTHER" id="PTHR15071">
    <property type="entry name" value="MANNOSE-6-PHOSPHATE RECEPTOR FAMILY MEMBER"/>
    <property type="match status" value="1"/>
</dbReference>
<evidence type="ECO:0000256" key="1">
    <source>
        <dbReference type="ARBA" id="ARBA00004304"/>
    </source>
</evidence>
<evidence type="ECO:0000256" key="3">
    <source>
        <dbReference type="ARBA" id="ARBA00004394"/>
    </source>
</evidence>
<evidence type="ECO:0000256" key="9">
    <source>
        <dbReference type="ARBA" id="ARBA00022729"/>
    </source>
</evidence>
<feature type="chain" id="PRO_5029505550" description="Autophagy-related protein 27" evidence="19">
    <location>
        <begin position="22"/>
        <end position="252"/>
    </location>
</feature>
<dbReference type="GO" id="GO:0031966">
    <property type="term" value="C:mitochondrial membrane"/>
    <property type="evidence" value="ECO:0007669"/>
    <property type="project" value="UniProtKB-SubCell"/>
</dbReference>
<dbReference type="GO" id="GO:0000139">
    <property type="term" value="C:Golgi membrane"/>
    <property type="evidence" value="ECO:0007669"/>
    <property type="project" value="UniProtKB-SubCell"/>
</dbReference>
<dbReference type="PROSITE" id="PS51914">
    <property type="entry name" value="MRH"/>
    <property type="match status" value="1"/>
</dbReference>
<feature type="domain" description="MRH" evidence="20">
    <location>
        <begin position="22"/>
        <end position="170"/>
    </location>
</feature>
<dbReference type="EnsemblMetazoa" id="CLYHEMT001375.1">
    <property type="protein sequence ID" value="CLYHEMP001375.1"/>
    <property type="gene ID" value="CLYHEMG001375"/>
</dbReference>
<dbReference type="PANTHER" id="PTHR15071:SF0">
    <property type="entry name" value="MANNOSE 6-PHOSPHATE RECEPTOR-LIKE PROTEIN 1"/>
    <property type="match status" value="1"/>
</dbReference>
<evidence type="ECO:0000256" key="13">
    <source>
        <dbReference type="ARBA" id="ARBA00023034"/>
    </source>
</evidence>
<name>A0A7M5V0D0_9CNID</name>
<evidence type="ECO:0000256" key="11">
    <source>
        <dbReference type="ARBA" id="ARBA00022989"/>
    </source>
</evidence>
<accession>A0A7M5V0D0</accession>
<keyword evidence="9 19" id="KW-0732">Signal</keyword>
<keyword evidence="11 18" id="KW-1133">Transmembrane helix</keyword>
<evidence type="ECO:0000313" key="21">
    <source>
        <dbReference type="EnsemblMetazoa" id="CLYHEMP001375.1"/>
    </source>
</evidence>
<dbReference type="GO" id="GO:0010008">
    <property type="term" value="C:endosome membrane"/>
    <property type="evidence" value="ECO:0007669"/>
    <property type="project" value="UniProtKB-SubCell"/>
</dbReference>